<dbReference type="RefSeq" id="WP_223092684.1">
    <property type="nucleotide sequence ID" value="NZ_CP061913.1"/>
</dbReference>
<evidence type="ECO:0000313" key="2">
    <source>
        <dbReference type="EMBL" id="MFB9441950.1"/>
    </source>
</evidence>
<dbReference type="EMBL" id="JBHMCA010000010">
    <property type="protein sequence ID" value="MFB9441950.1"/>
    <property type="molecule type" value="Genomic_DNA"/>
</dbReference>
<dbReference type="InterPro" id="IPR002372">
    <property type="entry name" value="PQQ_rpt_dom"/>
</dbReference>
<dbReference type="InterPro" id="IPR011047">
    <property type="entry name" value="Quinoprotein_ADH-like_sf"/>
</dbReference>
<dbReference type="SUPFAM" id="SSF50998">
    <property type="entry name" value="Quinoprotein alcohol dehydrogenase-like"/>
    <property type="match status" value="1"/>
</dbReference>
<keyword evidence="3" id="KW-1185">Reference proteome</keyword>
<reference evidence="2 3" key="1">
    <citation type="submission" date="2024-09" db="EMBL/GenBank/DDBJ databases">
        <authorList>
            <person name="Sun Q."/>
            <person name="Mori K."/>
        </authorList>
    </citation>
    <scope>NUCLEOTIDE SEQUENCE [LARGE SCALE GENOMIC DNA]</scope>
    <source>
        <strain evidence="2 3">JCM 3307</strain>
    </source>
</reference>
<evidence type="ECO:0000313" key="3">
    <source>
        <dbReference type="Proteomes" id="UP001589608"/>
    </source>
</evidence>
<dbReference type="Gene3D" id="2.130.10.10">
    <property type="entry name" value="YVTN repeat-like/Quinoprotein amine dehydrogenase"/>
    <property type="match status" value="1"/>
</dbReference>
<dbReference type="Pfam" id="PF13360">
    <property type="entry name" value="PQQ_2"/>
    <property type="match status" value="1"/>
</dbReference>
<sequence>MGAGRGRWFVVLAAGLVAAAAVVLAVRLHRPADPRPAAAGPSAYPTTERLCTAGCDARGTMRWSVPVPGPYVESGGFVFPASADGTASARSCSRKAGPAFYLWAGDRLLAYDAASGRLRWNAALPLPPAGAYCQIFADAQHVMVVATDAKDGPDRAGVVSAADGRAVGSWDAPYPHGPGNVPAAAVSGLAGDRAIWLRFSGEVSAVDLATGQPRWTSPVAPFAGYHADGAGLFLDRAGGGLEQVQRLDLATGALTRIPVSAPIGANGRLYIGRSSSTPYDGLSGVLLATSDDSAAAISAADGTLLWRIVTGQVRAPGVPYVQQIWTVDPVAAAVYVDGPQPQQVRRVAARSGETGEPFGASGVKGWTVLGGVGVHTGTVSGGPGLLGDEPATGEVRWRVPGPRSFSGLGTDAASPLVMVGLGCAGTGARPMDDALHVCTAPVLVAVNV</sequence>
<dbReference type="InterPro" id="IPR015943">
    <property type="entry name" value="WD40/YVTN_repeat-like_dom_sf"/>
</dbReference>
<evidence type="ECO:0000259" key="1">
    <source>
        <dbReference type="Pfam" id="PF13360"/>
    </source>
</evidence>
<protein>
    <submittedName>
        <fullName evidence="2">PQQ-binding-like beta-propeller repeat protein</fullName>
    </submittedName>
</protein>
<gene>
    <name evidence="2" type="ORF">ACFFTR_02460</name>
</gene>
<accession>A0ABV5LZB0</accession>
<organism evidence="2 3">
    <name type="scientific">Dactylosporangium vinaceum</name>
    <dbReference type="NCBI Taxonomy" id="53362"/>
    <lineage>
        <taxon>Bacteria</taxon>
        <taxon>Bacillati</taxon>
        <taxon>Actinomycetota</taxon>
        <taxon>Actinomycetes</taxon>
        <taxon>Micromonosporales</taxon>
        <taxon>Micromonosporaceae</taxon>
        <taxon>Dactylosporangium</taxon>
    </lineage>
</organism>
<proteinExistence type="predicted"/>
<dbReference type="Proteomes" id="UP001589608">
    <property type="component" value="Unassembled WGS sequence"/>
</dbReference>
<name>A0ABV5LZB0_9ACTN</name>
<feature type="domain" description="Pyrrolo-quinoline quinone repeat" evidence="1">
    <location>
        <begin position="58"/>
        <end position="220"/>
    </location>
</feature>
<comment type="caution">
    <text evidence="2">The sequence shown here is derived from an EMBL/GenBank/DDBJ whole genome shotgun (WGS) entry which is preliminary data.</text>
</comment>